<proteinExistence type="predicted"/>
<gene>
    <name evidence="2" type="ORF">JAZ07_01030</name>
</gene>
<dbReference type="GO" id="GO:0016787">
    <property type="term" value="F:hydrolase activity"/>
    <property type="evidence" value="ECO:0007669"/>
    <property type="project" value="UniProtKB-KW"/>
</dbReference>
<dbReference type="AlphaFoldDB" id="A0A9E4K9E4"/>
<protein>
    <submittedName>
        <fullName evidence="2">Cell wall hydrolase</fullName>
    </submittedName>
</protein>
<dbReference type="InterPro" id="IPR011105">
    <property type="entry name" value="Cell_wall_hydrolase_SleB"/>
</dbReference>
<name>A0A9E4K9E4_9GAMM</name>
<evidence type="ECO:0000313" key="3">
    <source>
        <dbReference type="Proteomes" id="UP000886667"/>
    </source>
</evidence>
<sequence length="128" mass="14913">MLETAVMCLAMNMYFEARDQGEEGMMAIAEVTLNRVESSEFPDNVCDVVWQHKQFSWTHDGKSDKMKNKKYADMTYEMAVDYMTGLETDITKGALYYHADYVKPYWSKRTEPVAVLGDHIFYKNIPKK</sequence>
<dbReference type="EMBL" id="JAEPCM010000016">
    <property type="protein sequence ID" value="MCG7944909.1"/>
    <property type="molecule type" value="Genomic_DNA"/>
</dbReference>
<dbReference type="Gene3D" id="1.10.10.2520">
    <property type="entry name" value="Cell wall hydrolase SleB, domain 1"/>
    <property type="match status" value="1"/>
</dbReference>
<dbReference type="Proteomes" id="UP000886667">
    <property type="component" value="Unassembled WGS sequence"/>
</dbReference>
<evidence type="ECO:0000259" key="1">
    <source>
        <dbReference type="Pfam" id="PF07486"/>
    </source>
</evidence>
<dbReference type="InterPro" id="IPR042047">
    <property type="entry name" value="SleB_dom1"/>
</dbReference>
<accession>A0A9E4K9E4</accession>
<comment type="caution">
    <text evidence="2">The sequence shown here is derived from an EMBL/GenBank/DDBJ whole genome shotgun (WGS) entry which is preliminary data.</text>
</comment>
<keyword evidence="2" id="KW-0378">Hydrolase</keyword>
<organism evidence="2 3">
    <name type="scientific">Candidatus Thiodiazotropha taylori</name>
    <dbReference type="NCBI Taxonomy" id="2792791"/>
    <lineage>
        <taxon>Bacteria</taxon>
        <taxon>Pseudomonadati</taxon>
        <taxon>Pseudomonadota</taxon>
        <taxon>Gammaproteobacteria</taxon>
        <taxon>Chromatiales</taxon>
        <taxon>Sedimenticolaceae</taxon>
        <taxon>Candidatus Thiodiazotropha</taxon>
    </lineage>
</organism>
<dbReference type="Pfam" id="PF07486">
    <property type="entry name" value="Hydrolase_2"/>
    <property type="match status" value="1"/>
</dbReference>
<feature type="domain" description="Cell wall hydrolase SleB" evidence="1">
    <location>
        <begin position="20"/>
        <end position="122"/>
    </location>
</feature>
<reference evidence="2" key="1">
    <citation type="journal article" date="2021" name="Proc. Natl. Acad. Sci. U.S.A.">
        <title>Global biogeography of chemosynthetic symbionts reveals both localized and globally distributed symbiont groups. .</title>
        <authorList>
            <person name="Osvatic J.T."/>
            <person name="Wilkins L.G.E."/>
            <person name="Leibrecht L."/>
            <person name="Leray M."/>
            <person name="Zauner S."/>
            <person name="Polzin J."/>
            <person name="Camacho Y."/>
            <person name="Gros O."/>
            <person name="van Gils J.A."/>
            <person name="Eisen J.A."/>
            <person name="Petersen J.M."/>
            <person name="Yuen B."/>
        </authorList>
    </citation>
    <scope>NUCLEOTIDE SEQUENCE</scope>
    <source>
        <strain evidence="2">MAGclacostrist064TRANS</strain>
    </source>
</reference>
<evidence type="ECO:0000313" key="2">
    <source>
        <dbReference type="EMBL" id="MCG7944909.1"/>
    </source>
</evidence>